<dbReference type="Pfam" id="PF01850">
    <property type="entry name" value="PIN"/>
    <property type="match status" value="1"/>
</dbReference>
<dbReference type="SUPFAM" id="SSF88723">
    <property type="entry name" value="PIN domain-like"/>
    <property type="match status" value="1"/>
</dbReference>
<evidence type="ECO:0000256" key="8">
    <source>
        <dbReference type="HAMAP-Rule" id="MF_00265"/>
    </source>
</evidence>
<organism evidence="10 11">
    <name type="scientific">Archaeoglobus veneficus (strain DSM 11195 / SNP6)</name>
    <dbReference type="NCBI Taxonomy" id="693661"/>
    <lineage>
        <taxon>Archaea</taxon>
        <taxon>Methanobacteriati</taxon>
        <taxon>Methanobacteriota</taxon>
        <taxon>Archaeoglobi</taxon>
        <taxon>Archaeoglobales</taxon>
        <taxon>Archaeoglobaceae</taxon>
        <taxon>Archaeoglobus</taxon>
    </lineage>
</organism>
<keyword evidence="3 8" id="KW-0540">Nuclease</keyword>
<dbReference type="GO" id="GO:0090729">
    <property type="term" value="F:toxin activity"/>
    <property type="evidence" value="ECO:0007669"/>
    <property type="project" value="UniProtKB-KW"/>
</dbReference>
<keyword evidence="2 8" id="KW-1277">Toxin-antitoxin system</keyword>
<dbReference type="EC" id="3.1.-.-" evidence="8"/>
<evidence type="ECO:0000256" key="4">
    <source>
        <dbReference type="ARBA" id="ARBA00022723"/>
    </source>
</evidence>
<evidence type="ECO:0000256" key="3">
    <source>
        <dbReference type="ARBA" id="ARBA00022722"/>
    </source>
</evidence>
<evidence type="ECO:0000256" key="1">
    <source>
        <dbReference type="ARBA" id="ARBA00001946"/>
    </source>
</evidence>
<dbReference type="PANTHER" id="PTHR33653:SF1">
    <property type="entry name" value="RIBONUCLEASE VAPC2"/>
    <property type="match status" value="1"/>
</dbReference>
<dbReference type="HAMAP" id="MF_00265">
    <property type="entry name" value="VapC_Nob1"/>
    <property type="match status" value="1"/>
</dbReference>
<dbReference type="RefSeq" id="WP_013684362.1">
    <property type="nucleotide sequence ID" value="NC_015320.1"/>
</dbReference>
<dbReference type="InterPro" id="IPR022907">
    <property type="entry name" value="VapC_family"/>
</dbReference>
<keyword evidence="11" id="KW-1185">Reference proteome</keyword>
<keyword evidence="5 8" id="KW-0378">Hydrolase</keyword>
<feature type="domain" description="PIN" evidence="9">
    <location>
        <begin position="5"/>
        <end position="124"/>
    </location>
</feature>
<dbReference type="GO" id="GO:0000287">
    <property type="term" value="F:magnesium ion binding"/>
    <property type="evidence" value="ECO:0007669"/>
    <property type="project" value="UniProtKB-UniRule"/>
</dbReference>
<accession>F2KQH3</accession>
<comment type="similarity">
    <text evidence="7 8">Belongs to the PINc/VapC protein family.</text>
</comment>
<evidence type="ECO:0000256" key="6">
    <source>
        <dbReference type="ARBA" id="ARBA00022842"/>
    </source>
</evidence>
<evidence type="ECO:0000313" key="10">
    <source>
        <dbReference type="EMBL" id="AEA47706.1"/>
    </source>
</evidence>
<dbReference type="GeneID" id="10394833"/>
<comment type="cofactor">
    <cofactor evidence="1 8">
        <name>Mg(2+)</name>
        <dbReference type="ChEBI" id="CHEBI:18420"/>
    </cofactor>
</comment>
<dbReference type="OrthoDB" id="38049at2157"/>
<dbReference type="AlphaFoldDB" id="F2KQH3"/>
<dbReference type="Proteomes" id="UP000008136">
    <property type="component" value="Chromosome"/>
</dbReference>
<name>F2KQH3_ARCVS</name>
<keyword evidence="8" id="KW-0800">Toxin</keyword>
<dbReference type="EMBL" id="CP002588">
    <property type="protein sequence ID" value="AEA47706.1"/>
    <property type="molecule type" value="Genomic_DNA"/>
</dbReference>
<dbReference type="InterPro" id="IPR050556">
    <property type="entry name" value="Type_II_TA_system_RNase"/>
</dbReference>
<evidence type="ECO:0000256" key="7">
    <source>
        <dbReference type="ARBA" id="ARBA00038093"/>
    </source>
</evidence>
<dbReference type="Gene3D" id="3.40.50.1010">
    <property type="entry name" value="5'-nuclease"/>
    <property type="match status" value="1"/>
</dbReference>
<dbReference type="PANTHER" id="PTHR33653">
    <property type="entry name" value="RIBONUCLEASE VAPC2"/>
    <property type="match status" value="1"/>
</dbReference>
<gene>
    <name evidence="8" type="primary">vapC</name>
    <name evidence="10" type="ordered locus">Arcve_1707</name>
</gene>
<feature type="binding site" evidence="8">
    <location>
        <position position="98"/>
    </location>
    <ligand>
        <name>Mg(2+)</name>
        <dbReference type="ChEBI" id="CHEBI:18420"/>
    </ligand>
</feature>
<evidence type="ECO:0000256" key="5">
    <source>
        <dbReference type="ARBA" id="ARBA00022801"/>
    </source>
</evidence>
<dbReference type="HOGENOM" id="CLU_118482_3_2_2"/>
<dbReference type="GO" id="GO:0004540">
    <property type="term" value="F:RNA nuclease activity"/>
    <property type="evidence" value="ECO:0007669"/>
    <property type="project" value="InterPro"/>
</dbReference>
<proteinExistence type="inferred from homology"/>
<keyword evidence="6 8" id="KW-0460">Magnesium</keyword>
<keyword evidence="4 8" id="KW-0479">Metal-binding</keyword>
<protein>
    <recommendedName>
        <fullName evidence="8">Ribonuclease VapC</fullName>
        <shortName evidence="8">RNase VapC</shortName>
        <ecNumber evidence="8">3.1.-.-</ecNumber>
    </recommendedName>
    <alternativeName>
        <fullName evidence="8">Putative toxin VapC</fullName>
    </alternativeName>
</protein>
<dbReference type="GO" id="GO:0016787">
    <property type="term" value="F:hydrolase activity"/>
    <property type="evidence" value="ECO:0007669"/>
    <property type="project" value="UniProtKB-KW"/>
</dbReference>
<comment type="function">
    <text evidence="8">Toxic component of a toxin-antitoxin (TA) system. An RNase.</text>
</comment>
<dbReference type="STRING" id="693661.Arcve_1707"/>
<dbReference type="eggNOG" id="arCOG02219">
    <property type="taxonomic scope" value="Archaea"/>
</dbReference>
<evidence type="ECO:0000259" key="9">
    <source>
        <dbReference type="Pfam" id="PF01850"/>
    </source>
</evidence>
<reference evidence="10 11" key="1">
    <citation type="submission" date="2011-03" db="EMBL/GenBank/DDBJ databases">
        <title>The complete genome of Archaeoglobus veneficus SNP6.</title>
        <authorList>
            <consortium name="US DOE Joint Genome Institute (JGI-PGF)"/>
            <person name="Lucas S."/>
            <person name="Copeland A."/>
            <person name="Lapidus A."/>
            <person name="Bruce D."/>
            <person name="Goodwin L."/>
            <person name="Pitluck S."/>
            <person name="Kyrpides N."/>
            <person name="Mavromatis K."/>
            <person name="Pagani I."/>
            <person name="Ivanova N."/>
            <person name="Mikhailova N."/>
            <person name="Lu M."/>
            <person name="Detter J.C."/>
            <person name="Tapia R."/>
            <person name="Han C."/>
            <person name="Land M."/>
            <person name="Hauser L."/>
            <person name="Markowitz V."/>
            <person name="Cheng J.-F."/>
            <person name="Hugenholtz P."/>
            <person name="Woyke T."/>
            <person name="Wu D."/>
            <person name="Spring S."/>
            <person name="Brambilla E."/>
            <person name="Klenk H.-P."/>
            <person name="Eisen J.A."/>
        </authorList>
    </citation>
    <scope>NUCLEOTIDE SEQUENCE [LARGE SCALE GENOMIC DNA]</scope>
    <source>
        <strain>SNP6</strain>
    </source>
</reference>
<dbReference type="InterPro" id="IPR029060">
    <property type="entry name" value="PIN-like_dom_sf"/>
</dbReference>
<dbReference type="InterPro" id="IPR002716">
    <property type="entry name" value="PIN_dom"/>
</dbReference>
<sequence length="133" mass="15269">METLCLDTDVLIDFLRGDSTAVEKIKKLEEEFELATTTINLFELYYGAYKTGKERNVRAVSELATRLEVLKFTDKSAELSGKIIAELERKGQVVDFRDVIIAGIVLENDTILYTRNVKHFERVKGVRLYKECD</sequence>
<dbReference type="CDD" id="cd09881">
    <property type="entry name" value="PIN_VapC4-5_FitB-like"/>
    <property type="match status" value="1"/>
</dbReference>
<feature type="binding site" evidence="8">
    <location>
        <position position="7"/>
    </location>
    <ligand>
        <name>Mg(2+)</name>
        <dbReference type="ChEBI" id="CHEBI:18420"/>
    </ligand>
</feature>
<evidence type="ECO:0000256" key="2">
    <source>
        <dbReference type="ARBA" id="ARBA00022649"/>
    </source>
</evidence>
<dbReference type="KEGG" id="ave:Arcve_1707"/>
<evidence type="ECO:0000313" key="11">
    <source>
        <dbReference type="Proteomes" id="UP000008136"/>
    </source>
</evidence>